<dbReference type="STRING" id="74557.A0A1V9Z182"/>
<sequence>MSNIFCNCFGWLCPPQDPTPKPSHPTTQHAPTPPTQPTTQQDGGYVNILTPVNNARRREPIPIVRPPPPPQQSRSPPPSEQQINWTNYEALAPYQSSYWIEPNDITRIRSINSNYMKLDVGNCNGHAVIIRTSKNSQDMTARRQIIAETLALTRVSHPNIVKFLGFNITDDIGLQCISEYVDNKTLRDLLNNPRRAAKLTWTTEKINIAIGVASALAYMHSLKPALIHRNIKASKVLLTKGLVPKLSGFEKSRDRTL</sequence>
<dbReference type="Gene3D" id="1.10.510.10">
    <property type="entry name" value="Transferase(Phosphotransferase) domain 1"/>
    <property type="match status" value="1"/>
</dbReference>
<organism evidence="5 6">
    <name type="scientific">Thraustotheca clavata</name>
    <dbReference type="NCBI Taxonomy" id="74557"/>
    <lineage>
        <taxon>Eukaryota</taxon>
        <taxon>Sar</taxon>
        <taxon>Stramenopiles</taxon>
        <taxon>Oomycota</taxon>
        <taxon>Saprolegniomycetes</taxon>
        <taxon>Saprolegniales</taxon>
        <taxon>Achlyaceae</taxon>
        <taxon>Thraustotheca</taxon>
    </lineage>
</organism>
<dbReference type="Pfam" id="PF07714">
    <property type="entry name" value="PK_Tyr_Ser-Thr"/>
    <property type="match status" value="1"/>
</dbReference>
<dbReference type="AlphaFoldDB" id="A0A1V9Z182"/>
<feature type="compositionally biased region" description="Pro residues" evidence="3">
    <location>
        <begin position="63"/>
        <end position="79"/>
    </location>
</feature>
<dbReference type="GO" id="GO:0004672">
    <property type="term" value="F:protein kinase activity"/>
    <property type="evidence" value="ECO:0007669"/>
    <property type="project" value="InterPro"/>
</dbReference>
<accession>A0A1V9Z182</accession>
<keyword evidence="5" id="KW-0418">Kinase</keyword>
<dbReference type="EMBL" id="JNBS01002407">
    <property type="protein sequence ID" value="OQR91560.1"/>
    <property type="molecule type" value="Genomic_DNA"/>
</dbReference>
<dbReference type="GO" id="GO:0005886">
    <property type="term" value="C:plasma membrane"/>
    <property type="evidence" value="ECO:0007669"/>
    <property type="project" value="TreeGrafter"/>
</dbReference>
<evidence type="ECO:0000256" key="3">
    <source>
        <dbReference type="SAM" id="MobiDB-lite"/>
    </source>
</evidence>
<feature type="domain" description="Protein kinase" evidence="4">
    <location>
        <begin position="94"/>
        <end position="257"/>
    </location>
</feature>
<evidence type="ECO:0000256" key="2">
    <source>
        <dbReference type="ARBA" id="ARBA00022840"/>
    </source>
</evidence>
<proteinExistence type="predicted"/>
<keyword evidence="5" id="KW-0808">Transferase</keyword>
<name>A0A1V9Z182_9STRA</name>
<evidence type="ECO:0000313" key="5">
    <source>
        <dbReference type="EMBL" id="OQR91560.1"/>
    </source>
</evidence>
<feature type="region of interest" description="Disordered" evidence="3">
    <location>
        <begin position="19"/>
        <end position="81"/>
    </location>
</feature>
<dbReference type="InterPro" id="IPR000719">
    <property type="entry name" value="Prot_kinase_dom"/>
</dbReference>
<comment type="caution">
    <text evidence="5">The sequence shown here is derived from an EMBL/GenBank/DDBJ whole genome shotgun (WGS) entry which is preliminary data.</text>
</comment>
<dbReference type="GO" id="GO:0005524">
    <property type="term" value="F:ATP binding"/>
    <property type="evidence" value="ECO:0007669"/>
    <property type="project" value="UniProtKB-KW"/>
</dbReference>
<dbReference type="PANTHER" id="PTHR27001">
    <property type="entry name" value="OS01G0253100 PROTEIN"/>
    <property type="match status" value="1"/>
</dbReference>
<reference evidence="5 6" key="1">
    <citation type="journal article" date="2014" name="Genome Biol. Evol.">
        <title>The secreted proteins of Achlya hypogyna and Thraustotheca clavata identify the ancestral oomycete secretome and reveal gene acquisitions by horizontal gene transfer.</title>
        <authorList>
            <person name="Misner I."/>
            <person name="Blouin N."/>
            <person name="Leonard G."/>
            <person name="Richards T.A."/>
            <person name="Lane C.E."/>
        </authorList>
    </citation>
    <scope>NUCLEOTIDE SEQUENCE [LARGE SCALE GENOMIC DNA]</scope>
    <source>
        <strain evidence="5 6">ATCC 34112</strain>
    </source>
</reference>
<dbReference type="PROSITE" id="PS50011">
    <property type="entry name" value="PROTEIN_KINASE_DOM"/>
    <property type="match status" value="1"/>
</dbReference>
<dbReference type="SUPFAM" id="SSF56112">
    <property type="entry name" value="Protein kinase-like (PK-like)"/>
    <property type="match status" value="1"/>
</dbReference>
<keyword evidence="1" id="KW-0547">Nucleotide-binding</keyword>
<dbReference type="InterPro" id="IPR011009">
    <property type="entry name" value="Kinase-like_dom_sf"/>
</dbReference>
<protein>
    <submittedName>
        <fullName evidence="5">Kinase</fullName>
    </submittedName>
</protein>
<evidence type="ECO:0000259" key="4">
    <source>
        <dbReference type="PROSITE" id="PS50011"/>
    </source>
</evidence>
<evidence type="ECO:0000313" key="6">
    <source>
        <dbReference type="Proteomes" id="UP000243217"/>
    </source>
</evidence>
<dbReference type="InterPro" id="IPR001245">
    <property type="entry name" value="Ser-Thr/Tyr_kinase_cat_dom"/>
</dbReference>
<gene>
    <name evidence="5" type="ORF">THRCLA_08943</name>
</gene>
<dbReference type="OrthoDB" id="4062651at2759"/>
<evidence type="ECO:0000256" key="1">
    <source>
        <dbReference type="ARBA" id="ARBA00022741"/>
    </source>
</evidence>
<keyword evidence="6" id="KW-1185">Reference proteome</keyword>
<dbReference type="PANTHER" id="PTHR27001:SF931">
    <property type="entry name" value="OS11G0664100 PROTEIN"/>
    <property type="match status" value="1"/>
</dbReference>
<feature type="non-terminal residue" evidence="5">
    <location>
        <position position="257"/>
    </location>
</feature>
<keyword evidence="2" id="KW-0067">ATP-binding</keyword>
<dbReference type="Proteomes" id="UP000243217">
    <property type="component" value="Unassembled WGS sequence"/>
</dbReference>